<dbReference type="Proteomes" id="UP001140206">
    <property type="component" value="Chromosome 2"/>
</dbReference>
<dbReference type="CDD" id="cd22160">
    <property type="entry name" value="F-box_AtFBL13-like"/>
    <property type="match status" value="1"/>
</dbReference>
<dbReference type="SUPFAM" id="SSF81383">
    <property type="entry name" value="F-box domain"/>
    <property type="match status" value="1"/>
</dbReference>
<proteinExistence type="predicted"/>
<keyword evidence="4" id="KW-1185">Reference proteome</keyword>
<feature type="domain" description="F-box" evidence="2">
    <location>
        <begin position="30"/>
        <end position="79"/>
    </location>
</feature>
<dbReference type="InterPro" id="IPR036047">
    <property type="entry name" value="F-box-like_dom_sf"/>
</dbReference>
<dbReference type="PANTHER" id="PTHR34223">
    <property type="entry name" value="OS11G0201299 PROTEIN"/>
    <property type="match status" value="1"/>
</dbReference>
<dbReference type="Pfam" id="PF24758">
    <property type="entry name" value="LRR_At5g56370"/>
    <property type="match status" value="1"/>
</dbReference>
<dbReference type="InterPro" id="IPR053197">
    <property type="entry name" value="F-box_SCFL_complex_component"/>
</dbReference>
<accession>A0AAV8FSP7</accession>
<dbReference type="AlphaFoldDB" id="A0AAV8FSP7"/>
<comment type="caution">
    <text evidence="3">The sequence shown here is derived from an EMBL/GenBank/DDBJ whole genome shotgun (WGS) entry which is preliminary data.</text>
</comment>
<name>A0AAV8FSP7_9POAL</name>
<dbReference type="SUPFAM" id="SSF52047">
    <property type="entry name" value="RNI-like"/>
    <property type="match status" value="1"/>
</dbReference>
<dbReference type="PROSITE" id="PS50181">
    <property type="entry name" value="FBOX"/>
    <property type="match status" value="1"/>
</dbReference>
<dbReference type="InterPro" id="IPR053781">
    <property type="entry name" value="F-box_AtFBL13-like"/>
</dbReference>
<dbReference type="Gene3D" id="1.20.1280.50">
    <property type="match status" value="1"/>
</dbReference>
<evidence type="ECO:0000259" key="2">
    <source>
        <dbReference type="PROSITE" id="PS50181"/>
    </source>
</evidence>
<dbReference type="InterPro" id="IPR055411">
    <property type="entry name" value="LRR_FXL15/At3g58940/PEG3-like"/>
</dbReference>
<organism evidence="3 4">
    <name type="scientific">Rhynchospora pubera</name>
    <dbReference type="NCBI Taxonomy" id="906938"/>
    <lineage>
        <taxon>Eukaryota</taxon>
        <taxon>Viridiplantae</taxon>
        <taxon>Streptophyta</taxon>
        <taxon>Embryophyta</taxon>
        <taxon>Tracheophyta</taxon>
        <taxon>Spermatophyta</taxon>
        <taxon>Magnoliopsida</taxon>
        <taxon>Liliopsida</taxon>
        <taxon>Poales</taxon>
        <taxon>Cyperaceae</taxon>
        <taxon>Cyperoideae</taxon>
        <taxon>Rhynchosporeae</taxon>
        <taxon>Rhynchospora</taxon>
    </lineage>
</organism>
<dbReference type="SMART" id="SM00256">
    <property type="entry name" value="FBOX"/>
    <property type="match status" value="1"/>
</dbReference>
<dbReference type="EMBL" id="JAMFTS010000002">
    <property type="protein sequence ID" value="KAJ4794739.1"/>
    <property type="molecule type" value="Genomic_DNA"/>
</dbReference>
<evidence type="ECO:0000313" key="3">
    <source>
        <dbReference type="EMBL" id="KAJ4794739.1"/>
    </source>
</evidence>
<sequence>MNNKGNMTQPKPAHKPFGTSTRSKKVPTTVDRISILPDHVLHHILSFIPLKQAGRTSILSRRWRYVWASLQGLTFYKDELAKFGLESFIRYVNAALPYRAKQDFQIFKTFLFSTSPTYLATSTRWITQAVNNDVGVLYLIIRGGNVILPRPVLTSQSLEELGLFSFPSVKIITPSIISLSRLRILSLQRMEINSAFFEKIISGCAMLENLNLHFCEITFSRVHSMVLRKLVMESCTIRTKRENKFYICTPNLVHLHFNQGCGTLSHHETPNQMFELDLPNLKSLILGGNWVRSYPDAVLFFLQHSPMLEKLTLIFFQKMAEINNIKSLDGSINLRFQCQNLKSVEIICHQSDERILHLTKVLKENGISNLNLTWRFSFVENDCLKMLYDVWYWINVWIRDQKISRKRTRRRSRFRTL</sequence>
<dbReference type="InterPro" id="IPR032675">
    <property type="entry name" value="LRR_dom_sf"/>
</dbReference>
<reference evidence="3" key="1">
    <citation type="submission" date="2022-08" db="EMBL/GenBank/DDBJ databases">
        <authorList>
            <person name="Marques A."/>
        </authorList>
    </citation>
    <scope>NUCLEOTIDE SEQUENCE</scope>
    <source>
        <strain evidence="3">RhyPub2mFocal</strain>
        <tissue evidence="3">Leaves</tissue>
    </source>
</reference>
<dbReference type="Gene3D" id="3.80.10.10">
    <property type="entry name" value="Ribonuclease Inhibitor"/>
    <property type="match status" value="1"/>
</dbReference>
<dbReference type="PANTHER" id="PTHR34223:SF51">
    <property type="entry name" value="OS06G0556300 PROTEIN"/>
    <property type="match status" value="1"/>
</dbReference>
<feature type="region of interest" description="Disordered" evidence="1">
    <location>
        <begin position="1"/>
        <end position="24"/>
    </location>
</feature>
<dbReference type="Pfam" id="PF00646">
    <property type="entry name" value="F-box"/>
    <property type="match status" value="1"/>
</dbReference>
<gene>
    <name evidence="3" type="ORF">LUZ62_045985</name>
</gene>
<evidence type="ECO:0000313" key="4">
    <source>
        <dbReference type="Proteomes" id="UP001140206"/>
    </source>
</evidence>
<evidence type="ECO:0000256" key="1">
    <source>
        <dbReference type="SAM" id="MobiDB-lite"/>
    </source>
</evidence>
<dbReference type="InterPro" id="IPR001810">
    <property type="entry name" value="F-box_dom"/>
</dbReference>
<protein>
    <submittedName>
        <fullName evidence="3">F-box/RNI-like superfamily protein</fullName>
    </submittedName>
</protein>